<dbReference type="InterPro" id="IPR010982">
    <property type="entry name" value="Lambda_DNA-bd_dom_sf"/>
</dbReference>
<dbReference type="EMBL" id="PJTB01000001">
    <property type="protein sequence ID" value="PWX42378.1"/>
    <property type="molecule type" value="Genomic_DNA"/>
</dbReference>
<feature type="domain" description="HTH cro/C1-type" evidence="1">
    <location>
        <begin position="17"/>
        <end position="71"/>
    </location>
</feature>
<dbReference type="Proteomes" id="UP000247117">
    <property type="component" value="Unassembled WGS sequence"/>
</dbReference>
<evidence type="ECO:0000313" key="3">
    <source>
        <dbReference type="Proteomes" id="UP000247117"/>
    </source>
</evidence>
<dbReference type="GO" id="GO:0003677">
    <property type="term" value="F:DNA binding"/>
    <property type="evidence" value="ECO:0007669"/>
    <property type="project" value="InterPro"/>
</dbReference>
<evidence type="ECO:0000259" key="1">
    <source>
        <dbReference type="PROSITE" id="PS50943"/>
    </source>
</evidence>
<sequence length="71" mass="8561">MIMKINNKEYIDKVNELRMLRKRLKLSLKQVGENLNISRSALSQFEAFRATLSNENIKKYERLLEKIQTYR</sequence>
<accession>A0AB37C9G7</accession>
<dbReference type="PROSITE" id="PS50943">
    <property type="entry name" value="HTH_CROC1"/>
    <property type="match status" value="1"/>
</dbReference>
<proteinExistence type="predicted"/>
<dbReference type="Gene3D" id="1.10.260.40">
    <property type="entry name" value="lambda repressor-like DNA-binding domains"/>
    <property type="match status" value="1"/>
</dbReference>
<reference evidence="2 3" key="1">
    <citation type="journal article" date="2018" name="BMC Genomics">
        <title>Whole genome analysis reveals the diversity and evolutionary relationships between necrotic enteritis-causing strains of Clostridium perfringens.</title>
        <authorList>
            <person name="Lacey J.A."/>
            <person name="Allnutt T.R."/>
            <person name="Vezina B."/>
            <person name="Van T.T.H."/>
            <person name="Stent T."/>
            <person name="Han X."/>
            <person name="Rood J.I."/>
            <person name="Wade B."/>
            <person name="Keyburn A.L."/>
            <person name="Seeman T."/>
            <person name="Chen H."/>
            <person name="Haring V."/>
            <person name="Johanesen P.A."/>
            <person name="Lyras D."/>
            <person name="Moore R.J."/>
        </authorList>
    </citation>
    <scope>NUCLEOTIDE SEQUENCE [LARGE SCALE GENOMIC DNA]</scope>
    <source>
        <strain evidence="2 3">EUR-NE15</strain>
    </source>
</reference>
<comment type="caution">
    <text evidence="2">The sequence shown here is derived from an EMBL/GenBank/DDBJ whole genome shotgun (WGS) entry which is preliminary data.</text>
</comment>
<evidence type="ECO:0000313" key="2">
    <source>
        <dbReference type="EMBL" id="PWX42378.1"/>
    </source>
</evidence>
<dbReference type="InterPro" id="IPR001387">
    <property type="entry name" value="Cro/C1-type_HTH"/>
</dbReference>
<dbReference type="SMART" id="SM00530">
    <property type="entry name" value="HTH_XRE"/>
    <property type="match status" value="1"/>
</dbReference>
<gene>
    <name evidence="2" type="ORF">CYK91_04360</name>
</gene>
<protein>
    <submittedName>
        <fullName evidence="2">XRE family transcriptional regulator</fullName>
    </submittedName>
</protein>
<dbReference type="RefSeq" id="WP_078209916.1">
    <property type="nucleotide sequence ID" value="NZ_JAENRI010000001.1"/>
</dbReference>
<dbReference type="CDD" id="cd00093">
    <property type="entry name" value="HTH_XRE"/>
    <property type="match status" value="1"/>
</dbReference>
<name>A0AB37C9G7_CLOPF</name>
<dbReference type="SUPFAM" id="SSF47413">
    <property type="entry name" value="lambda repressor-like DNA-binding domains"/>
    <property type="match status" value="1"/>
</dbReference>
<dbReference type="Pfam" id="PF01381">
    <property type="entry name" value="HTH_3"/>
    <property type="match status" value="1"/>
</dbReference>
<dbReference type="AlphaFoldDB" id="A0AB37C9G7"/>
<organism evidence="2 3">
    <name type="scientific">Clostridium perfringens</name>
    <dbReference type="NCBI Taxonomy" id="1502"/>
    <lineage>
        <taxon>Bacteria</taxon>
        <taxon>Bacillati</taxon>
        <taxon>Bacillota</taxon>
        <taxon>Clostridia</taxon>
        <taxon>Eubacteriales</taxon>
        <taxon>Clostridiaceae</taxon>
        <taxon>Clostridium</taxon>
    </lineage>
</organism>